<organism evidence="2 3">
    <name type="scientific">Sphingobacterium wenxiniae</name>
    <dbReference type="NCBI Taxonomy" id="683125"/>
    <lineage>
        <taxon>Bacteria</taxon>
        <taxon>Pseudomonadati</taxon>
        <taxon>Bacteroidota</taxon>
        <taxon>Sphingobacteriia</taxon>
        <taxon>Sphingobacteriales</taxon>
        <taxon>Sphingobacteriaceae</taxon>
        <taxon>Sphingobacterium</taxon>
    </lineage>
</organism>
<dbReference type="Gene3D" id="1.10.10.10">
    <property type="entry name" value="Winged helix-like DNA-binding domain superfamily/Winged helix DNA-binding domain"/>
    <property type="match status" value="1"/>
</dbReference>
<dbReference type="InterPro" id="IPR036388">
    <property type="entry name" value="WH-like_DNA-bd_sf"/>
</dbReference>
<dbReference type="GO" id="GO:0006352">
    <property type="term" value="P:DNA-templated transcription initiation"/>
    <property type="evidence" value="ECO:0007669"/>
    <property type="project" value="InterPro"/>
</dbReference>
<dbReference type="Pfam" id="PF08281">
    <property type="entry name" value="Sigma70_r4_2"/>
    <property type="match status" value="1"/>
</dbReference>
<dbReference type="AlphaFoldDB" id="A0A1I6Q2M0"/>
<dbReference type="GO" id="GO:0016987">
    <property type="term" value="F:sigma factor activity"/>
    <property type="evidence" value="ECO:0007669"/>
    <property type="project" value="InterPro"/>
</dbReference>
<dbReference type="Proteomes" id="UP000198785">
    <property type="component" value="Unassembled WGS sequence"/>
</dbReference>
<feature type="domain" description="RNA polymerase sigma factor 70 region 4 type 2" evidence="1">
    <location>
        <begin position="22"/>
        <end position="74"/>
    </location>
</feature>
<dbReference type="InterPro" id="IPR013324">
    <property type="entry name" value="RNA_pol_sigma_r3/r4-like"/>
</dbReference>
<evidence type="ECO:0000313" key="2">
    <source>
        <dbReference type="EMBL" id="SFS46590.1"/>
    </source>
</evidence>
<evidence type="ECO:0000259" key="1">
    <source>
        <dbReference type="Pfam" id="PF08281"/>
    </source>
</evidence>
<name>A0A1I6Q2M0_9SPHI</name>
<gene>
    <name evidence="2" type="ORF">SAMN05660206_10282</name>
</gene>
<proteinExistence type="predicted"/>
<keyword evidence="3" id="KW-1185">Reference proteome</keyword>
<dbReference type="STRING" id="683125.SAMN05660206_10282"/>
<accession>A0A1I6Q2M0</accession>
<evidence type="ECO:0000313" key="3">
    <source>
        <dbReference type="Proteomes" id="UP000198785"/>
    </source>
</evidence>
<dbReference type="SUPFAM" id="SSF88659">
    <property type="entry name" value="Sigma3 and sigma4 domains of RNA polymerase sigma factors"/>
    <property type="match status" value="1"/>
</dbReference>
<sequence>MSKMSFVTWSSEEHLIAKELSQLIDQEVDRMPPTMRNVFTMSRNQAMTIKDISLELSLSEQTVKNNISLALNKLKSKFK</sequence>
<dbReference type="EMBL" id="FOZZ01000002">
    <property type="protein sequence ID" value="SFS46590.1"/>
    <property type="molecule type" value="Genomic_DNA"/>
</dbReference>
<protein>
    <submittedName>
        <fullName evidence="2">RNA polymerase sigma factor, sigma-70 family</fullName>
    </submittedName>
</protein>
<reference evidence="2 3" key="1">
    <citation type="submission" date="2016-10" db="EMBL/GenBank/DDBJ databases">
        <authorList>
            <person name="de Groot N.N."/>
        </authorList>
    </citation>
    <scope>NUCLEOTIDE SEQUENCE [LARGE SCALE GENOMIC DNA]</scope>
    <source>
        <strain evidence="2 3">DSM 22789</strain>
    </source>
</reference>
<dbReference type="InterPro" id="IPR013249">
    <property type="entry name" value="RNA_pol_sigma70_r4_t2"/>
</dbReference>
<dbReference type="GO" id="GO:0003677">
    <property type="term" value="F:DNA binding"/>
    <property type="evidence" value="ECO:0007669"/>
    <property type="project" value="InterPro"/>
</dbReference>